<evidence type="ECO:0000256" key="2">
    <source>
        <dbReference type="ARBA" id="ARBA00004141"/>
    </source>
</evidence>
<feature type="domain" description="RING-type" evidence="14">
    <location>
        <begin position="149"/>
        <end position="191"/>
    </location>
</feature>
<dbReference type="Proteomes" id="UP000187429">
    <property type="component" value="Unassembled WGS sequence"/>
</dbReference>
<evidence type="ECO:0000256" key="8">
    <source>
        <dbReference type="ARBA" id="ARBA00022786"/>
    </source>
</evidence>
<evidence type="ECO:0000256" key="6">
    <source>
        <dbReference type="ARBA" id="ARBA00022723"/>
    </source>
</evidence>
<evidence type="ECO:0000313" key="16">
    <source>
        <dbReference type="Proteomes" id="UP000187429"/>
    </source>
</evidence>
<dbReference type="SUPFAM" id="SSF57850">
    <property type="entry name" value="RING/U-box"/>
    <property type="match status" value="1"/>
</dbReference>
<evidence type="ECO:0000256" key="12">
    <source>
        <dbReference type="PROSITE-ProRule" id="PRU00175"/>
    </source>
</evidence>
<evidence type="ECO:0000256" key="3">
    <source>
        <dbReference type="ARBA" id="ARBA00012483"/>
    </source>
</evidence>
<comment type="catalytic activity">
    <reaction evidence="1">
        <text>S-ubiquitinyl-[E2 ubiquitin-conjugating enzyme]-L-cysteine + [acceptor protein]-L-lysine = [E2 ubiquitin-conjugating enzyme]-L-cysteine + N(6)-ubiquitinyl-[acceptor protein]-L-lysine.</text>
        <dbReference type="EC" id="2.3.2.27"/>
    </reaction>
</comment>
<dbReference type="PANTHER" id="PTHR45977">
    <property type="entry name" value="TARGET OF ERK KINASE MPK-1"/>
    <property type="match status" value="1"/>
</dbReference>
<dbReference type="CDD" id="cd16454">
    <property type="entry name" value="RING-H2_PA-TM-RING"/>
    <property type="match status" value="1"/>
</dbReference>
<keyword evidence="8" id="KW-0833">Ubl conjugation pathway</keyword>
<keyword evidence="10" id="KW-1133">Transmembrane helix</keyword>
<evidence type="ECO:0000256" key="7">
    <source>
        <dbReference type="ARBA" id="ARBA00022771"/>
    </source>
</evidence>
<evidence type="ECO:0000256" key="1">
    <source>
        <dbReference type="ARBA" id="ARBA00000900"/>
    </source>
</evidence>
<dbReference type="SMART" id="SM00184">
    <property type="entry name" value="RING"/>
    <property type="match status" value="1"/>
</dbReference>
<keyword evidence="4" id="KW-0808">Transferase</keyword>
<keyword evidence="7 12" id="KW-0863">Zinc-finger</keyword>
<evidence type="ECO:0000256" key="5">
    <source>
        <dbReference type="ARBA" id="ARBA00022692"/>
    </source>
</evidence>
<evidence type="ECO:0000256" key="9">
    <source>
        <dbReference type="ARBA" id="ARBA00022833"/>
    </source>
</evidence>
<name>A0A1R1XW12_9FUNG</name>
<dbReference type="GO" id="GO:0061630">
    <property type="term" value="F:ubiquitin protein ligase activity"/>
    <property type="evidence" value="ECO:0007669"/>
    <property type="project" value="UniProtKB-EC"/>
</dbReference>
<dbReference type="AlphaFoldDB" id="A0A1R1XW12"/>
<feature type="compositionally biased region" description="Polar residues" evidence="13">
    <location>
        <begin position="110"/>
        <end position="127"/>
    </location>
</feature>
<proteinExistence type="predicted"/>
<dbReference type="EMBL" id="LSSM01003197">
    <property type="protein sequence ID" value="OMJ18729.1"/>
    <property type="molecule type" value="Genomic_DNA"/>
</dbReference>
<evidence type="ECO:0000256" key="4">
    <source>
        <dbReference type="ARBA" id="ARBA00022679"/>
    </source>
</evidence>
<evidence type="ECO:0000256" key="10">
    <source>
        <dbReference type="ARBA" id="ARBA00022989"/>
    </source>
</evidence>
<keyword evidence="16" id="KW-1185">Reference proteome</keyword>
<dbReference type="PANTHER" id="PTHR45977:SF4">
    <property type="entry name" value="RING-TYPE DOMAIN-CONTAINING PROTEIN"/>
    <property type="match status" value="1"/>
</dbReference>
<dbReference type="OrthoDB" id="8062037at2759"/>
<accession>A0A1R1XW12</accession>
<dbReference type="GO" id="GO:0006511">
    <property type="term" value="P:ubiquitin-dependent protein catabolic process"/>
    <property type="evidence" value="ECO:0007669"/>
    <property type="project" value="TreeGrafter"/>
</dbReference>
<dbReference type="PROSITE" id="PS50089">
    <property type="entry name" value="ZF_RING_2"/>
    <property type="match status" value="1"/>
</dbReference>
<comment type="subcellular location">
    <subcellularLocation>
        <location evidence="2">Membrane</location>
        <topology evidence="2">Multi-pass membrane protein</topology>
    </subcellularLocation>
</comment>
<gene>
    <name evidence="15" type="ORF">AYI69_g6899</name>
</gene>
<organism evidence="15 16">
    <name type="scientific">Smittium culicis</name>
    <dbReference type="NCBI Taxonomy" id="133412"/>
    <lineage>
        <taxon>Eukaryota</taxon>
        <taxon>Fungi</taxon>
        <taxon>Fungi incertae sedis</taxon>
        <taxon>Zoopagomycota</taxon>
        <taxon>Kickxellomycotina</taxon>
        <taxon>Harpellomycetes</taxon>
        <taxon>Harpellales</taxon>
        <taxon>Legeriomycetaceae</taxon>
        <taxon>Smittium</taxon>
    </lineage>
</organism>
<keyword evidence="5 15" id="KW-0812">Transmembrane</keyword>
<dbReference type="UniPathway" id="UPA00143"/>
<dbReference type="InterPro" id="IPR001841">
    <property type="entry name" value="Znf_RING"/>
</dbReference>
<keyword evidence="15" id="KW-0675">Receptor</keyword>
<dbReference type="GO" id="GO:0016020">
    <property type="term" value="C:membrane"/>
    <property type="evidence" value="ECO:0007669"/>
    <property type="project" value="UniProtKB-SubCell"/>
</dbReference>
<dbReference type="GO" id="GO:0008270">
    <property type="term" value="F:zinc ion binding"/>
    <property type="evidence" value="ECO:0007669"/>
    <property type="project" value="UniProtKB-KW"/>
</dbReference>
<evidence type="ECO:0000313" key="15">
    <source>
        <dbReference type="EMBL" id="OMJ18729.1"/>
    </source>
</evidence>
<evidence type="ECO:0000259" key="14">
    <source>
        <dbReference type="PROSITE" id="PS50089"/>
    </source>
</evidence>
<evidence type="ECO:0000256" key="13">
    <source>
        <dbReference type="SAM" id="MobiDB-lite"/>
    </source>
</evidence>
<evidence type="ECO:0000256" key="11">
    <source>
        <dbReference type="ARBA" id="ARBA00023136"/>
    </source>
</evidence>
<comment type="caution">
    <text evidence="15">The sequence shown here is derived from an EMBL/GenBank/DDBJ whole genome shotgun (WGS) entry which is preliminary data.</text>
</comment>
<protein>
    <recommendedName>
        <fullName evidence="3">RING-type E3 ubiquitin transferase</fullName>
        <ecNumber evidence="3">2.3.2.27</ecNumber>
    </recommendedName>
</protein>
<keyword evidence="6" id="KW-0479">Metal-binding</keyword>
<dbReference type="Gene3D" id="3.30.40.10">
    <property type="entry name" value="Zinc/RING finger domain, C3HC4 (zinc finger)"/>
    <property type="match status" value="1"/>
</dbReference>
<dbReference type="EC" id="2.3.2.27" evidence="3"/>
<dbReference type="InterPro" id="IPR013083">
    <property type="entry name" value="Znf_RING/FYVE/PHD"/>
</dbReference>
<feature type="region of interest" description="Disordered" evidence="13">
    <location>
        <begin position="105"/>
        <end position="127"/>
    </location>
</feature>
<keyword evidence="11" id="KW-0472">Membrane</keyword>
<keyword evidence="9" id="KW-0862">Zinc</keyword>
<dbReference type="GO" id="GO:0016567">
    <property type="term" value="P:protein ubiquitination"/>
    <property type="evidence" value="ECO:0007669"/>
    <property type="project" value="UniProtKB-UniPathway"/>
</dbReference>
<dbReference type="Pfam" id="PF13639">
    <property type="entry name" value="zf-RING_2"/>
    <property type="match status" value="1"/>
</dbReference>
<sequence>MVMRNIAPNEHGLFARPNPTMRGNNNYPLSDNRVVYFSVFRPNLIGSSYYYFNATETDPRIPRRNNSAANKKIFLTKDELDNNYPALNFSTLNSFSNKSLSNPLPEIRPSHNTAATDASNQSSSTETVIPFPSPINNASSDLPSNEPECLICFESINNDDNVRSIPCNHFFHKDCLDIWLKTRSTFCPTCRYDLKIQKPNTTTD</sequence>
<reference evidence="16" key="1">
    <citation type="submission" date="2017-01" db="EMBL/GenBank/DDBJ databases">
        <authorList>
            <person name="Wang Y."/>
            <person name="White M."/>
            <person name="Kvist S."/>
            <person name="Moncalvo J.-M."/>
        </authorList>
    </citation>
    <scope>NUCLEOTIDE SEQUENCE [LARGE SCALE GENOMIC DNA]</scope>
    <source>
        <strain evidence="16">ID-206-W2</strain>
    </source>
</reference>